<proteinExistence type="predicted"/>
<keyword evidence="1" id="KW-1133">Transmembrane helix</keyword>
<feature type="transmembrane region" description="Helical" evidence="1">
    <location>
        <begin position="137"/>
        <end position="160"/>
    </location>
</feature>
<dbReference type="RefSeq" id="WP_354461113.1">
    <property type="nucleotide sequence ID" value="NZ_JBEWSZ010000001.1"/>
</dbReference>
<evidence type="ECO:0000313" key="3">
    <source>
        <dbReference type="Proteomes" id="UP001548832"/>
    </source>
</evidence>
<evidence type="ECO:0000256" key="1">
    <source>
        <dbReference type="SAM" id="Phobius"/>
    </source>
</evidence>
<sequence length="162" mass="17717">MSRALTSFALVAVLSALLMALSLAVARHGYPFGAVGVKRLDGIADAGTFIPLAAIYFFSAMLMMVLPIRAASIVLTNAADALFWTVIVLFASIIGCLVARWVFGQPEALRALLNWRFLFAVAIVGCHIVMNDLRRNVLLRSLFFVIFAAATLACLFWSFMLR</sequence>
<keyword evidence="1" id="KW-0812">Transmembrane</keyword>
<comment type="caution">
    <text evidence="2">The sequence shown here is derived from an EMBL/GenBank/DDBJ whole genome shotgun (WGS) entry which is preliminary data.</text>
</comment>
<dbReference type="EMBL" id="JBEWSZ010000001">
    <property type="protein sequence ID" value="MET2829151.1"/>
    <property type="molecule type" value="Genomic_DNA"/>
</dbReference>
<reference evidence="2 3" key="1">
    <citation type="submission" date="2024-06" db="EMBL/GenBank/DDBJ databases">
        <authorList>
            <person name="Kim D.-U."/>
        </authorList>
    </citation>
    <scope>NUCLEOTIDE SEQUENCE [LARGE SCALE GENOMIC DNA]</scope>
    <source>
        <strain evidence="2 3">KACC15460</strain>
    </source>
</reference>
<feature type="transmembrane region" description="Helical" evidence="1">
    <location>
        <begin position="48"/>
        <end position="69"/>
    </location>
</feature>
<dbReference type="Proteomes" id="UP001548832">
    <property type="component" value="Unassembled WGS sequence"/>
</dbReference>
<protein>
    <submittedName>
        <fullName evidence="2">Uncharacterized protein</fullName>
    </submittedName>
</protein>
<accession>A0ABV2DGH1</accession>
<feature type="transmembrane region" description="Helical" evidence="1">
    <location>
        <begin position="81"/>
        <end position="103"/>
    </location>
</feature>
<gene>
    <name evidence="2" type="ORF">ABVQ20_19400</name>
</gene>
<keyword evidence="3" id="KW-1185">Reference proteome</keyword>
<name>A0ABV2DGH1_9HYPH</name>
<evidence type="ECO:0000313" key="2">
    <source>
        <dbReference type="EMBL" id="MET2829151.1"/>
    </source>
</evidence>
<keyword evidence="1" id="KW-0472">Membrane</keyword>
<organism evidence="2 3">
    <name type="scientific">Mesorhizobium shangrilense</name>
    <dbReference type="NCBI Taxonomy" id="460060"/>
    <lineage>
        <taxon>Bacteria</taxon>
        <taxon>Pseudomonadati</taxon>
        <taxon>Pseudomonadota</taxon>
        <taxon>Alphaproteobacteria</taxon>
        <taxon>Hyphomicrobiales</taxon>
        <taxon>Phyllobacteriaceae</taxon>
        <taxon>Mesorhizobium</taxon>
    </lineage>
</organism>
<feature type="transmembrane region" description="Helical" evidence="1">
    <location>
        <begin position="109"/>
        <end position="130"/>
    </location>
</feature>